<evidence type="ECO:0000313" key="2">
    <source>
        <dbReference type="Proteomes" id="UP001142175"/>
    </source>
</evidence>
<sequence>MNRYFIILFCFLLFAGCGQVNLALRGDYWQGHESLPVQGRTGLLINQKLAFGDFHTTDVNRSWTKGTNSYAGFGIGSPVTGEYLNIIGREYIDRKQTIRFDLSDGGQQASSVFCVSRFQAADLMIGNDQGPLSFGIDLLELKNGNSSSIYFAQIYSGNTSEPWQLILDNDRVQRQPKNQGGIVSLSSGEYYSIYPVTSILNQNGKAMEMPFGSIGLEIRDPSGRPLAAVNLADKGQVYFVQGLGKEERFLMANICTALLLQEVIG</sequence>
<dbReference type="AlphaFoldDB" id="A0A9X2P5K0"/>
<dbReference type="PROSITE" id="PS51257">
    <property type="entry name" value="PROKAR_LIPOPROTEIN"/>
    <property type="match status" value="1"/>
</dbReference>
<dbReference type="RefSeq" id="WP_258424611.1">
    <property type="nucleotide sequence ID" value="NZ_JANAEZ010000002.1"/>
</dbReference>
<dbReference type="Proteomes" id="UP001142175">
    <property type="component" value="Unassembled WGS sequence"/>
</dbReference>
<evidence type="ECO:0008006" key="3">
    <source>
        <dbReference type="Google" id="ProtNLM"/>
    </source>
</evidence>
<protein>
    <recommendedName>
        <fullName evidence="3">Lipoprotein</fullName>
    </recommendedName>
</protein>
<comment type="caution">
    <text evidence="1">The sequence shown here is derived from an EMBL/GenBank/DDBJ whole genome shotgun (WGS) entry which is preliminary data.</text>
</comment>
<accession>A0A9X2P5K0</accession>
<proteinExistence type="predicted"/>
<name>A0A9X2P5K0_9BACT</name>
<organism evidence="1 2">
    <name type="scientific">Aquiflexum gelatinilyticum</name>
    <dbReference type="NCBI Taxonomy" id="2961943"/>
    <lineage>
        <taxon>Bacteria</taxon>
        <taxon>Pseudomonadati</taxon>
        <taxon>Bacteroidota</taxon>
        <taxon>Cytophagia</taxon>
        <taxon>Cytophagales</taxon>
        <taxon>Cyclobacteriaceae</taxon>
        <taxon>Aquiflexum</taxon>
    </lineage>
</organism>
<keyword evidence="2" id="KW-1185">Reference proteome</keyword>
<dbReference type="EMBL" id="JANSUY010000019">
    <property type="protein sequence ID" value="MCR9016764.1"/>
    <property type="molecule type" value="Genomic_DNA"/>
</dbReference>
<evidence type="ECO:0000313" key="1">
    <source>
        <dbReference type="EMBL" id="MCR9016764.1"/>
    </source>
</evidence>
<gene>
    <name evidence="1" type="ORF">NU887_17145</name>
</gene>
<reference evidence="1" key="1">
    <citation type="submission" date="2022-08" db="EMBL/GenBank/DDBJ databases">
        <authorList>
            <person name="Zhang D."/>
        </authorList>
    </citation>
    <scope>NUCLEOTIDE SEQUENCE</scope>
    <source>
        <strain evidence="1">XJ19-11</strain>
    </source>
</reference>